<dbReference type="EMBL" id="CM014099">
    <property type="protein sequence ID" value="TKS91173.1"/>
    <property type="molecule type" value="Genomic_DNA"/>
</dbReference>
<dbReference type="STRING" id="240159.A0A4U5VRD3"/>
<dbReference type="AlphaFoldDB" id="A0A4U5VRD3"/>
<evidence type="ECO:0000313" key="5">
    <source>
        <dbReference type="Proteomes" id="UP000298787"/>
    </source>
</evidence>
<dbReference type="Proteomes" id="UP000298787">
    <property type="component" value="Chromosome 22"/>
</dbReference>
<dbReference type="PANTHER" id="PTHR47056">
    <property type="entry name" value="RHO GUANINE NUCLEOTIDE EXCHANGE FACTOR 39"/>
    <property type="match status" value="1"/>
</dbReference>
<dbReference type="Gene3D" id="2.30.29.30">
    <property type="entry name" value="Pleckstrin-homology domain (PH domain)/Phosphotyrosine-binding domain (PTB)"/>
    <property type="match status" value="1"/>
</dbReference>
<accession>A0A4U5VRD3</accession>
<dbReference type="Pfam" id="PF00621">
    <property type="entry name" value="RhoGEF"/>
    <property type="match status" value="1"/>
</dbReference>
<dbReference type="SUPFAM" id="SSF48065">
    <property type="entry name" value="DBL homology domain (DH-domain)"/>
    <property type="match status" value="1"/>
</dbReference>
<dbReference type="CDD" id="cd00160">
    <property type="entry name" value="RhoGEF"/>
    <property type="match status" value="1"/>
</dbReference>
<dbReference type="InterPro" id="IPR000219">
    <property type="entry name" value="DH_dom"/>
</dbReference>
<dbReference type="PROSITE" id="PS50010">
    <property type="entry name" value="DH_2"/>
    <property type="match status" value="1"/>
</dbReference>
<evidence type="ECO:0000313" key="4">
    <source>
        <dbReference type="EMBL" id="TKS91173.1"/>
    </source>
</evidence>
<name>A0A4U5VRD3_COLLU</name>
<dbReference type="SUPFAM" id="SSF50729">
    <property type="entry name" value="PH domain-like"/>
    <property type="match status" value="1"/>
</dbReference>
<feature type="domain" description="DH" evidence="3">
    <location>
        <begin position="104"/>
        <end position="279"/>
    </location>
</feature>
<reference evidence="4 5" key="1">
    <citation type="submission" date="2019-01" db="EMBL/GenBank/DDBJ databases">
        <title>Genome Assembly of Collichthys lucidus.</title>
        <authorList>
            <person name="Cai M."/>
            <person name="Xiao S."/>
        </authorList>
    </citation>
    <scope>NUCLEOTIDE SEQUENCE [LARGE SCALE GENOMIC DNA]</scope>
    <source>
        <strain evidence="4">JT15FE1705JMU</strain>
        <tissue evidence="4">Muscle</tissue>
    </source>
</reference>
<proteinExistence type="predicted"/>
<sequence length="466" mass="53298">MSKPRYHGIQIQTDKLVMANQPDIVLVDKQQKKAVVIDVAIPGDRNIREEHEKIKKYSDFLPQSRHMNHNRVLLITVTMSFSPGPSGPLGLTTIQEQRERWERKRSRTAKELVQTEQRYSQQLELVTTYFVEILKAKGTLKQDIRESIFSSIKAIHSVNQSLLVHLENGYFGRGFDQFCPQLHNYNTYVDNIYNASKVLRIQLKKNKAFRRFKEVQEARPEFNNHRLEDLLQLPIQRIDQYKHFLQDLTANTSPDNPEFQQLSRAVTAVCVVSQRIHNNTQCHENYLQLCRVQKLLKGRKTKVLAAGRWYIREGWLKMVPPKGADAKPKLFFLFSDMLLQAKRCSLLHPINGDKFAGQHAYPLQDCAVEKVFGHTKSQGGLLSLTFPKAKLLLMSSNQEDLNDWYESLSSAIRQPLSIDQPDLSSSTLRLPGPSSPEVGPGQLCYVEGPAMLRAPSLACLARLISL</sequence>
<dbReference type="PANTHER" id="PTHR47056:SF1">
    <property type="entry name" value="RHO GUANINE NUCLEOTIDE EXCHANGE FACTOR 39"/>
    <property type="match status" value="1"/>
</dbReference>
<evidence type="ECO:0000259" key="3">
    <source>
        <dbReference type="PROSITE" id="PS50010"/>
    </source>
</evidence>
<dbReference type="InterPro" id="IPR035899">
    <property type="entry name" value="DBL_dom_sf"/>
</dbReference>
<organism evidence="4 5">
    <name type="scientific">Collichthys lucidus</name>
    <name type="common">Big head croaker</name>
    <name type="synonym">Sciaena lucida</name>
    <dbReference type="NCBI Taxonomy" id="240159"/>
    <lineage>
        <taxon>Eukaryota</taxon>
        <taxon>Metazoa</taxon>
        <taxon>Chordata</taxon>
        <taxon>Craniata</taxon>
        <taxon>Vertebrata</taxon>
        <taxon>Euteleostomi</taxon>
        <taxon>Actinopterygii</taxon>
        <taxon>Neopterygii</taxon>
        <taxon>Teleostei</taxon>
        <taxon>Neoteleostei</taxon>
        <taxon>Acanthomorphata</taxon>
        <taxon>Eupercaria</taxon>
        <taxon>Sciaenidae</taxon>
        <taxon>Collichthys</taxon>
    </lineage>
</organism>
<dbReference type="InterPro" id="IPR011993">
    <property type="entry name" value="PH-like_dom_sf"/>
</dbReference>
<evidence type="ECO:0000259" key="2">
    <source>
        <dbReference type="PROSITE" id="PS50003"/>
    </source>
</evidence>
<dbReference type="InterPro" id="IPR042987">
    <property type="entry name" value="ARHGEF39"/>
</dbReference>
<evidence type="ECO:0000256" key="1">
    <source>
        <dbReference type="SAM" id="Coils"/>
    </source>
</evidence>
<dbReference type="Gene3D" id="1.20.900.10">
    <property type="entry name" value="Dbl homology (DH) domain"/>
    <property type="match status" value="1"/>
</dbReference>
<dbReference type="PROSITE" id="PS50003">
    <property type="entry name" value="PH_DOMAIN"/>
    <property type="match status" value="1"/>
</dbReference>
<keyword evidence="1" id="KW-0175">Coiled coil</keyword>
<dbReference type="SMART" id="SM00233">
    <property type="entry name" value="PH"/>
    <property type="match status" value="1"/>
</dbReference>
<gene>
    <name evidence="4" type="ORF">D9C73_025307</name>
</gene>
<feature type="domain" description="PH" evidence="2">
    <location>
        <begin position="309"/>
        <end position="413"/>
    </location>
</feature>
<dbReference type="GO" id="GO:0030335">
    <property type="term" value="P:positive regulation of cell migration"/>
    <property type="evidence" value="ECO:0007669"/>
    <property type="project" value="TreeGrafter"/>
</dbReference>
<dbReference type="InterPro" id="IPR001849">
    <property type="entry name" value="PH_domain"/>
</dbReference>
<dbReference type="GO" id="GO:0005085">
    <property type="term" value="F:guanyl-nucleotide exchange factor activity"/>
    <property type="evidence" value="ECO:0007669"/>
    <property type="project" value="InterPro"/>
</dbReference>
<keyword evidence="5" id="KW-1185">Reference proteome</keyword>
<feature type="coiled-coil region" evidence="1">
    <location>
        <begin position="91"/>
        <end position="118"/>
    </location>
</feature>
<dbReference type="SMART" id="SM00325">
    <property type="entry name" value="RhoGEF"/>
    <property type="match status" value="1"/>
</dbReference>
<dbReference type="GO" id="GO:0005886">
    <property type="term" value="C:plasma membrane"/>
    <property type="evidence" value="ECO:0007669"/>
    <property type="project" value="TreeGrafter"/>
</dbReference>
<protein>
    <submittedName>
        <fullName evidence="4">Rho guanine nucleotide exchange factor 39</fullName>
    </submittedName>
</protein>